<accession>A0A2K8Z9E3</accession>
<gene>
    <name evidence="1" type="ORF">CWM47_34415</name>
</gene>
<organism evidence="1 2">
    <name type="scientific">Spirosoma pollinicola</name>
    <dbReference type="NCBI Taxonomy" id="2057025"/>
    <lineage>
        <taxon>Bacteria</taxon>
        <taxon>Pseudomonadati</taxon>
        <taxon>Bacteroidota</taxon>
        <taxon>Cytophagia</taxon>
        <taxon>Cytophagales</taxon>
        <taxon>Cytophagaceae</taxon>
        <taxon>Spirosoma</taxon>
    </lineage>
</organism>
<protein>
    <submittedName>
        <fullName evidence="1">Uncharacterized protein</fullName>
    </submittedName>
</protein>
<dbReference type="EMBL" id="CP025096">
    <property type="protein sequence ID" value="AUD06496.1"/>
    <property type="molecule type" value="Genomic_DNA"/>
</dbReference>
<sequence length="91" mass="10094">MALEVYWQEGSSKKQIGILKVDRGLSNLIDKFNQTLGLSIDLYGTSRIYISQLDWLIVLAESVGYPTIELVRIRSILPEVGTKGGLILIGD</sequence>
<dbReference type="AlphaFoldDB" id="A0A2K8Z9E3"/>
<evidence type="ECO:0000313" key="1">
    <source>
        <dbReference type="EMBL" id="AUD06496.1"/>
    </source>
</evidence>
<reference evidence="1 2" key="1">
    <citation type="submission" date="2017-11" db="EMBL/GenBank/DDBJ databases">
        <title>Taxonomic description and genome sequences of Spirosoma HA7 sp. nov., isolated from pollen microhabitat of Corylus avellana.</title>
        <authorList>
            <person name="Ambika Manirajan B."/>
            <person name="Suarez C."/>
            <person name="Ratering S."/>
            <person name="Geissler-Plaum R."/>
            <person name="Cardinale M."/>
            <person name="Sylvia S."/>
        </authorList>
    </citation>
    <scope>NUCLEOTIDE SEQUENCE [LARGE SCALE GENOMIC DNA]</scope>
    <source>
        <strain evidence="1 2">HA7</strain>
    </source>
</reference>
<keyword evidence="2" id="KW-1185">Reference proteome</keyword>
<name>A0A2K8Z9E3_9BACT</name>
<dbReference type="KEGG" id="spir:CWM47_34415"/>
<proteinExistence type="predicted"/>
<dbReference type="Proteomes" id="UP000232883">
    <property type="component" value="Chromosome"/>
</dbReference>
<evidence type="ECO:0000313" key="2">
    <source>
        <dbReference type="Proteomes" id="UP000232883"/>
    </source>
</evidence>